<evidence type="ECO:0000313" key="4">
    <source>
        <dbReference type="EMBL" id="SHK65664.1"/>
    </source>
</evidence>
<sequence>MEIKKEQNGASLTLALTGRLDAVSAPDLDKVVQNELGGITELTFDFTELVYVASAGLRVLLLAQKRMKKQGMMKLIHVSPDVKDVLEMTGFIDFLTIEE</sequence>
<evidence type="ECO:0000256" key="1">
    <source>
        <dbReference type="ARBA" id="ARBA00009013"/>
    </source>
</evidence>
<dbReference type="InterPro" id="IPR002645">
    <property type="entry name" value="STAS_dom"/>
</dbReference>
<dbReference type="AlphaFoldDB" id="A0A1M6U904"/>
<organism evidence="4 5">
    <name type="scientific">Selenomonas ruminantium</name>
    <dbReference type="NCBI Taxonomy" id="971"/>
    <lineage>
        <taxon>Bacteria</taxon>
        <taxon>Bacillati</taxon>
        <taxon>Bacillota</taxon>
        <taxon>Negativicutes</taxon>
        <taxon>Selenomonadales</taxon>
        <taxon>Selenomonadaceae</taxon>
        <taxon>Selenomonas</taxon>
    </lineage>
</organism>
<feature type="domain" description="STAS" evidence="3">
    <location>
        <begin position="1"/>
        <end position="99"/>
    </location>
</feature>
<gene>
    <name evidence="4" type="ORF">SAMN05216582_11145</name>
</gene>
<evidence type="ECO:0000259" key="3">
    <source>
        <dbReference type="PROSITE" id="PS50801"/>
    </source>
</evidence>
<dbReference type="NCBIfam" id="TIGR00377">
    <property type="entry name" value="ant_ant_sig"/>
    <property type="match status" value="1"/>
</dbReference>
<dbReference type="PROSITE" id="PS50801">
    <property type="entry name" value="STAS"/>
    <property type="match status" value="1"/>
</dbReference>
<reference evidence="4 5" key="1">
    <citation type="submission" date="2016-11" db="EMBL/GenBank/DDBJ databases">
        <authorList>
            <person name="Jaros S."/>
            <person name="Januszkiewicz K."/>
            <person name="Wedrychowicz H."/>
        </authorList>
    </citation>
    <scope>NUCLEOTIDE SEQUENCE [LARGE SCALE GENOMIC DNA]</scope>
    <source>
        <strain evidence="4 5">HD4</strain>
    </source>
</reference>
<dbReference type="InterPro" id="IPR036513">
    <property type="entry name" value="STAS_dom_sf"/>
</dbReference>
<evidence type="ECO:0000313" key="5">
    <source>
        <dbReference type="Proteomes" id="UP000184263"/>
    </source>
</evidence>
<dbReference type="CDD" id="cd07043">
    <property type="entry name" value="STAS_anti-anti-sigma_factors"/>
    <property type="match status" value="1"/>
</dbReference>
<dbReference type="Gene3D" id="3.30.750.24">
    <property type="entry name" value="STAS domain"/>
    <property type="match status" value="1"/>
</dbReference>
<dbReference type="GO" id="GO:0043856">
    <property type="term" value="F:anti-sigma factor antagonist activity"/>
    <property type="evidence" value="ECO:0007669"/>
    <property type="project" value="InterPro"/>
</dbReference>
<dbReference type="OrthoDB" id="9794628at2"/>
<evidence type="ECO:0000256" key="2">
    <source>
        <dbReference type="RuleBase" id="RU003749"/>
    </source>
</evidence>
<protein>
    <recommendedName>
        <fullName evidence="2">Anti-sigma factor antagonist</fullName>
    </recommendedName>
</protein>
<dbReference type="PANTHER" id="PTHR33495">
    <property type="entry name" value="ANTI-SIGMA FACTOR ANTAGONIST TM_1081-RELATED-RELATED"/>
    <property type="match status" value="1"/>
</dbReference>
<dbReference type="Proteomes" id="UP000184263">
    <property type="component" value="Unassembled WGS sequence"/>
</dbReference>
<comment type="similarity">
    <text evidence="1 2">Belongs to the anti-sigma-factor antagonist family.</text>
</comment>
<accession>A0A1M6U904</accession>
<dbReference type="Pfam" id="PF01740">
    <property type="entry name" value="STAS"/>
    <property type="match status" value="1"/>
</dbReference>
<dbReference type="EMBL" id="FRBC01000011">
    <property type="protein sequence ID" value="SHK65664.1"/>
    <property type="molecule type" value="Genomic_DNA"/>
</dbReference>
<dbReference type="SUPFAM" id="SSF52091">
    <property type="entry name" value="SpoIIaa-like"/>
    <property type="match status" value="1"/>
</dbReference>
<name>A0A1M6U904_SELRU</name>
<dbReference type="PANTHER" id="PTHR33495:SF14">
    <property type="entry name" value="ANTI-SIGMA FACTOR ANTAGONIST"/>
    <property type="match status" value="1"/>
</dbReference>
<dbReference type="InterPro" id="IPR003658">
    <property type="entry name" value="Anti-sigma_ant"/>
</dbReference>
<dbReference type="RefSeq" id="WP_073089491.1">
    <property type="nucleotide sequence ID" value="NZ_FRBC01000011.1"/>
</dbReference>
<proteinExistence type="inferred from homology"/>